<evidence type="ECO:0000256" key="3">
    <source>
        <dbReference type="ARBA" id="ARBA00022475"/>
    </source>
</evidence>
<dbReference type="InterPro" id="IPR017911">
    <property type="entry name" value="MacB-like_ATP-bd"/>
</dbReference>
<evidence type="ECO:0000256" key="7">
    <source>
        <dbReference type="ARBA" id="ARBA00023136"/>
    </source>
</evidence>
<dbReference type="PROSITE" id="PS00211">
    <property type="entry name" value="ABC_TRANSPORTER_1"/>
    <property type="match status" value="1"/>
</dbReference>
<dbReference type="GO" id="GO:0005524">
    <property type="term" value="F:ATP binding"/>
    <property type="evidence" value="ECO:0007669"/>
    <property type="project" value="UniProtKB-KW"/>
</dbReference>
<dbReference type="GO" id="GO:0022857">
    <property type="term" value="F:transmembrane transporter activity"/>
    <property type="evidence" value="ECO:0007669"/>
    <property type="project" value="TreeGrafter"/>
</dbReference>
<reference evidence="10" key="1">
    <citation type="submission" date="2017-09" db="EMBL/GenBank/DDBJ databases">
        <title>Metaegenomics of thermophilic ammonia-oxidizing enrichment culture.</title>
        <authorList>
            <person name="Kato S."/>
            <person name="Suzuki K."/>
        </authorList>
    </citation>
    <scope>NUCLEOTIDE SEQUENCE [LARGE SCALE GENOMIC DNA]</scope>
</reference>
<dbReference type="Proteomes" id="UP000236173">
    <property type="component" value="Unassembled WGS sequence"/>
</dbReference>
<evidence type="ECO:0000256" key="6">
    <source>
        <dbReference type="ARBA" id="ARBA00022967"/>
    </source>
</evidence>
<dbReference type="InterPro" id="IPR017871">
    <property type="entry name" value="ABC_transporter-like_CS"/>
</dbReference>
<evidence type="ECO:0000259" key="8">
    <source>
        <dbReference type="PROSITE" id="PS50893"/>
    </source>
</evidence>
<evidence type="ECO:0000256" key="2">
    <source>
        <dbReference type="ARBA" id="ARBA00022448"/>
    </source>
</evidence>
<keyword evidence="3" id="KW-1003">Cell membrane</keyword>
<dbReference type="GO" id="GO:0016887">
    <property type="term" value="F:ATP hydrolysis activity"/>
    <property type="evidence" value="ECO:0007669"/>
    <property type="project" value="InterPro"/>
</dbReference>
<dbReference type="Pfam" id="PF00005">
    <property type="entry name" value="ABC_tran"/>
    <property type="match status" value="1"/>
</dbReference>
<dbReference type="SUPFAM" id="SSF52540">
    <property type="entry name" value="P-loop containing nucleoside triphosphate hydrolases"/>
    <property type="match status" value="1"/>
</dbReference>
<keyword evidence="7" id="KW-0472">Membrane</keyword>
<sequence length="216" mass="24021">MFDGQTPTEVLKGITLAFQRGEFASIVGPSGSGKSTLLYLLSGLDKPTAGRVEFDGVDLTALNEQALAEFRNRRMGFVFQFHFLLPEFTALENAAMPLLIAGVPRKDALDKAAALLQRVGLGHRLRNFPSQLSGGEQQRVAIARALVNDPDIVFCDEPTGMLDSKNAQALYELLRELNTERRQTIIVVTHEREFARRTDRIIQLQDGQVVADERLR</sequence>
<keyword evidence="5 9" id="KW-0067">ATP-binding</keyword>
<dbReference type="InterPro" id="IPR003439">
    <property type="entry name" value="ABC_transporter-like_ATP-bd"/>
</dbReference>
<name>A0A2H5XG16_9BACT</name>
<evidence type="ECO:0000313" key="9">
    <source>
        <dbReference type="EMBL" id="GBD00134.1"/>
    </source>
</evidence>
<evidence type="ECO:0000313" key="10">
    <source>
        <dbReference type="Proteomes" id="UP000236173"/>
    </source>
</evidence>
<keyword evidence="6" id="KW-1278">Translocase</keyword>
<proteinExistence type="inferred from homology"/>
<evidence type="ECO:0000256" key="1">
    <source>
        <dbReference type="ARBA" id="ARBA00005417"/>
    </source>
</evidence>
<accession>A0A2H5XG16</accession>
<dbReference type="PANTHER" id="PTHR24220">
    <property type="entry name" value="IMPORT ATP-BINDING PROTEIN"/>
    <property type="match status" value="1"/>
</dbReference>
<dbReference type="EC" id="3.6.3.-" evidence="9"/>
<dbReference type="CDD" id="cd03255">
    <property type="entry name" value="ABC_MJ0796_LolCDE_FtsE"/>
    <property type="match status" value="1"/>
</dbReference>
<dbReference type="PROSITE" id="PS50893">
    <property type="entry name" value="ABC_TRANSPORTER_2"/>
    <property type="match status" value="1"/>
</dbReference>
<keyword evidence="9" id="KW-0378">Hydrolase</keyword>
<comment type="caution">
    <text evidence="9">The sequence shown here is derived from an EMBL/GenBank/DDBJ whole genome shotgun (WGS) entry which is preliminary data.</text>
</comment>
<comment type="similarity">
    <text evidence="1">Belongs to the ABC transporter superfamily.</text>
</comment>
<dbReference type="FunFam" id="3.40.50.300:FF:000230">
    <property type="entry name" value="Lipoprotein-releasing system ATP-binding protein LolD"/>
    <property type="match status" value="1"/>
</dbReference>
<dbReference type="AlphaFoldDB" id="A0A2H5XG16"/>
<evidence type="ECO:0000256" key="5">
    <source>
        <dbReference type="ARBA" id="ARBA00022840"/>
    </source>
</evidence>
<feature type="domain" description="ABC transporter" evidence="8">
    <location>
        <begin position="1"/>
        <end position="215"/>
    </location>
</feature>
<dbReference type="PANTHER" id="PTHR24220:SF689">
    <property type="entry name" value="LIPOPROTEIN-RELEASING SYSTEM ATP-BINDING PROTEIN LOLD"/>
    <property type="match status" value="1"/>
</dbReference>
<dbReference type="GO" id="GO:0005886">
    <property type="term" value="C:plasma membrane"/>
    <property type="evidence" value="ECO:0007669"/>
    <property type="project" value="TreeGrafter"/>
</dbReference>
<gene>
    <name evidence="9" type="primary">lolD</name>
    <name evidence="9" type="ORF">HRbin17_02671</name>
</gene>
<keyword evidence="9" id="KW-0449">Lipoprotein</keyword>
<protein>
    <submittedName>
        <fullName evidence="9">Lipoprotein-releasing system ATP-binding protein LolD</fullName>
        <ecNumber evidence="9">3.6.3.-</ecNumber>
    </submittedName>
</protein>
<dbReference type="SMART" id="SM00382">
    <property type="entry name" value="AAA"/>
    <property type="match status" value="1"/>
</dbReference>
<dbReference type="InterPro" id="IPR003593">
    <property type="entry name" value="AAA+_ATPase"/>
</dbReference>
<dbReference type="InterPro" id="IPR015854">
    <property type="entry name" value="ABC_transpr_LolD-like"/>
</dbReference>
<dbReference type="Gene3D" id="3.40.50.300">
    <property type="entry name" value="P-loop containing nucleotide triphosphate hydrolases"/>
    <property type="match status" value="1"/>
</dbReference>
<keyword evidence="2" id="KW-0813">Transport</keyword>
<evidence type="ECO:0000256" key="4">
    <source>
        <dbReference type="ARBA" id="ARBA00022741"/>
    </source>
</evidence>
<dbReference type="InterPro" id="IPR027417">
    <property type="entry name" value="P-loop_NTPase"/>
</dbReference>
<dbReference type="GO" id="GO:0044874">
    <property type="term" value="P:lipoprotein localization to outer membrane"/>
    <property type="evidence" value="ECO:0007669"/>
    <property type="project" value="UniProtKB-ARBA"/>
</dbReference>
<keyword evidence="4" id="KW-0547">Nucleotide-binding</keyword>
<dbReference type="GO" id="GO:0089705">
    <property type="term" value="P:protein localization to outer membrane"/>
    <property type="evidence" value="ECO:0007669"/>
    <property type="project" value="UniProtKB-ARBA"/>
</dbReference>
<organism evidence="9 10">
    <name type="scientific">Candidatus Fervidibacter japonicus</name>
    <dbReference type="NCBI Taxonomy" id="2035412"/>
    <lineage>
        <taxon>Bacteria</taxon>
        <taxon>Candidatus Fervidibacterota</taxon>
        <taxon>Candidatus Fervidibacter</taxon>
    </lineage>
</organism>
<dbReference type="EMBL" id="BEHT01000053">
    <property type="protein sequence ID" value="GBD00134.1"/>
    <property type="molecule type" value="Genomic_DNA"/>
</dbReference>